<gene>
    <name evidence="1" type="ORF">L198_02398</name>
</gene>
<name>A0A1E3JRQ7_9TREE</name>
<keyword evidence="2" id="KW-1185">Reference proteome</keyword>
<evidence type="ECO:0000313" key="1">
    <source>
        <dbReference type="EMBL" id="ODO03550.1"/>
    </source>
</evidence>
<reference evidence="1 2" key="1">
    <citation type="submission" date="2016-06" db="EMBL/GenBank/DDBJ databases">
        <title>Evolution of pathogenesis and genome organization in the Tremellales.</title>
        <authorList>
            <person name="Cuomo C."/>
            <person name="Litvintseva A."/>
            <person name="Heitman J."/>
            <person name="Chen Y."/>
            <person name="Sun S."/>
            <person name="Springer D."/>
            <person name="Dromer F."/>
            <person name="Young S."/>
            <person name="Zeng Q."/>
            <person name="Chapman S."/>
            <person name="Gujja S."/>
            <person name="Saif S."/>
            <person name="Birren B."/>
        </authorList>
    </citation>
    <scope>NUCLEOTIDE SEQUENCE [LARGE SCALE GENOMIC DNA]</scope>
    <source>
        <strain evidence="1 2">CBS 7118</strain>
    </source>
</reference>
<dbReference type="EMBL" id="AWGH01000005">
    <property type="protein sequence ID" value="ODO03550.1"/>
    <property type="molecule type" value="Genomic_DNA"/>
</dbReference>
<accession>A0A1E3JRQ7</accession>
<comment type="caution">
    <text evidence="1">The sequence shown here is derived from an EMBL/GenBank/DDBJ whole genome shotgun (WGS) entry which is preliminary data.</text>
</comment>
<evidence type="ECO:0000313" key="2">
    <source>
        <dbReference type="Proteomes" id="UP000094819"/>
    </source>
</evidence>
<proteinExistence type="predicted"/>
<dbReference type="AlphaFoldDB" id="A0A1E3JRQ7"/>
<protein>
    <submittedName>
        <fullName evidence="1">Uncharacterized protein</fullName>
    </submittedName>
</protein>
<organism evidence="1 2">
    <name type="scientific">Cryptococcus wingfieldii CBS 7118</name>
    <dbReference type="NCBI Taxonomy" id="1295528"/>
    <lineage>
        <taxon>Eukaryota</taxon>
        <taxon>Fungi</taxon>
        <taxon>Dikarya</taxon>
        <taxon>Basidiomycota</taxon>
        <taxon>Agaricomycotina</taxon>
        <taxon>Tremellomycetes</taxon>
        <taxon>Tremellales</taxon>
        <taxon>Cryptococcaceae</taxon>
        <taxon>Cryptococcus</taxon>
    </lineage>
</organism>
<dbReference type="GeneID" id="30191611"/>
<sequence>MAYYLAPPSWKTCDNSLQPCELHMISLFESRGRNNLANCIRHGRVYLRLSQALLLDNSCSLFYLRMTGYINGLKAAFRELDQKGVGGHVGRIEEWEREGFQRYKDDQVLLNMRQKVGEWDVMKERGVGMSESELEEVYV</sequence>
<dbReference type="RefSeq" id="XP_019033601.1">
    <property type="nucleotide sequence ID" value="XM_019174549.1"/>
</dbReference>
<dbReference type="Proteomes" id="UP000094819">
    <property type="component" value="Unassembled WGS sequence"/>
</dbReference>